<dbReference type="RefSeq" id="WP_116042033.1">
    <property type="nucleotide sequence ID" value="NZ_QUBQ01000001.1"/>
</dbReference>
<feature type="compositionally biased region" description="Polar residues" evidence="2">
    <location>
        <begin position="2278"/>
        <end position="2287"/>
    </location>
</feature>
<dbReference type="NCBIfam" id="TIGR03696">
    <property type="entry name" value="Rhs_assc_core"/>
    <property type="match status" value="1"/>
</dbReference>
<feature type="compositionally biased region" description="Polar residues" evidence="2">
    <location>
        <begin position="1593"/>
        <end position="1603"/>
    </location>
</feature>
<feature type="transmembrane region" description="Helical" evidence="3">
    <location>
        <begin position="2064"/>
        <end position="2084"/>
    </location>
</feature>
<feature type="compositionally biased region" description="Basic and acidic residues" evidence="2">
    <location>
        <begin position="2290"/>
        <end position="2300"/>
    </location>
</feature>
<sequence length="2313" mass="258409">MNRIYRWISVLLIVTMSITSTLSDISTSHASGTSVVNANKNETLMKQDNISIIEAFKNEQESNRINTRSVNGLDSGTVVSPTNKMADHDDPQLRRVLTSSAFKELLSNTGNVPKSLPAVAVSQSLQEMIHFGEDGVSVSTGNFSKTMVDLSYAFAGFTVNMSRTYNSKDQPGGRFGLGWTFGFEGSLTDDGKLVVVKLPNGGAQMFQNLGNGTYGANDSHSKLVKQNDGTFVLTTKDQYSYGFNKNQWISWMADANGNKITIDVDSLGKVKKITDAVGRVTTVDYNVNDRIVSITDPMKRIVRYEYNAANLLSKVIDPSGQIISYYEYDPSGLLISIKNSKQEVQNSVAYDAKKKVIRHINAWGNIDTYSYGDLYTKITNTEGHVTEKWFDKAFYVVKSKDPDGGITTVVYNLDSEKFNQYGEIETITDPYGNKWNYTYDENGNITSITEPSGGISGYSYNDKNNLISEKDPSGNITLYIYDSSGIRLLKKMETLDKEKIETPDHFSITEYNYYVSSEMDQLGYKINGLLKSEVNPEGNATTYTYDKYGYLSSIIDPEGNKTIKNSNQLGWETATISPLGHRTDNTYDSNGRLLRVMGPVGDVTRYIYNADGQKIQEIEPQLYTEESDGLNASNPSNSYTDTLGGTRYTYDAGGKVKSQIDPKGNVTVFKYDKNGNQVTKVLPNGAIYEYEYDTLNRVKQESFRAYKEASVVQLKKYDYPLSTDGKKKKIMTTYVNETEQAVTTTVRDFADRVVEKVDPDGGVTTTDYNPDGTVNSETDPMGFTAYYKYDGLGREIGKWQPIENGKYMYMGQIYDLASNVVEKHTGRDQTSQFKVPVDDRLAKNKFIYDKNGRVTIETDSAGLKRVTTYNKDGFKASESIYTSDKSVNMTEYVSNPYGKTLKKMVHVTAGELSDYPVTDKRILKLTTLYSYDLNGNLIQEIMPDGRLTNYSYDLLNHQTAVSKQGLNENNLPVMITSNKQYDWNGNVLSETDERGGTSVNEYDERGLLIKQTDALGNVQLFDYDRGGRKTIQVMPINVQPSRNLTEMNRTEFLYDLSGRVKLQTELFQEQILNIATGVFTPTNVSRVVKAYQYDLKGNVIKELSGEGYLAGTGTGPNEKIRSGYGTISKYNANGQISMKLDPTGQLHNNKYTTKYDYDGLGRLTRETDIDGIINFTYYDDAGRVTSKTVRKAADDIELTLESYTYDKAGRQQTKVDGNGNVERYEYNAFNKVRRVIYPSDKSVEEWKIEFQYDVMGNQTKKFDNLGRIDLYTYDQEGRELSHTIKTDKPGNSITTRTAYDVKGNKRFEIDANGNKTEYTYDLLNRMISKKTQVSGVSGFSQSALITKTTTYEYDKNSNKTKETDWLGNKTTYDYDTLNRQYQTRNADSIVIEKLAYNGDSSQVVSMDALNQVTQYEYDRNQRKITTTDGEGSISREEFNDAGLLVAKIDGKGNRTEFTYDAADQLIRVRNALGENTEYSYDLSGNMISQVDGAGNLSLFEYNARNKMSRRIDPGGVTQDPKGILVYNDSKLESYTYFADGSMKSKNDRNGNTTNYAYDYRGLLLSESILKPGELSPSKENQIIYTYDPNGNELSMTDASGRTSKSYDEENRVTSKSVPGLGTVSYAYDKTAALTTGYVAEMLTDVKGNTTEKQYDKMGRLYRVLSNKVLTATYDYYINGNRKTLTTPGSLTTQYSYYKNNLLKKLDNLKSNSVQDSYSYTYDEAKNQISKIEIVQGAAKGTTQFSYDALNRLSKVVEPSGKTTEYTFDESGNRKNEVIVQGKSIHATKYHYDIQNRLTYTSNVDQSGKTVEVRYHYDSNGNMVRVSTESRALSDPANQPDATFGMFIPGQPNLNERISDIVSGTMTYEYNNWNQLATSLGNETIKYKYNGDGYRVEKVVGSQVTRYLYEGDKVVLELNEKSEVKAQNIYGTQLVSRKMAEEQVYYWYNGHGDVTSLRDTTGLLRTAYDYDVFGNPVASATKYFNAAGQLTTSTGKIDSPIRYAGYQYDSETGLYYLNARYYDSSIARFLTEDTYRGDPKDPLSLNLYAYVKNEPVMYDDPTGHFFNIAAAAIGAAAGAIIGAGFEMARDAAKGQLSKKNWKKYAGAAASGAITGLTAGLTGGASLVANIGVRAGTGYASSAAEQYITTGKVNQKQALKSSVQSLATYGASKATNKLKVSSGGNGGRGQSQGKRNPVPTEPGGGSNPNSFVNEHAKKHIYDPKKPSTQNRSQYGENVDVRKLRDGTMKNPDKAYSNWPGNPSNPNKHRITKYYKEYDGNISTPNTPTGSHRVFDNLDDPKSSSHFPYVPRKPKS</sequence>
<dbReference type="InterPro" id="IPR056823">
    <property type="entry name" value="TEN-like_YD-shell"/>
</dbReference>
<evidence type="ECO:0000256" key="2">
    <source>
        <dbReference type="SAM" id="MobiDB-lite"/>
    </source>
</evidence>
<dbReference type="EMBL" id="QUBQ01000001">
    <property type="protein sequence ID" value="REK75633.1"/>
    <property type="molecule type" value="Genomic_DNA"/>
</dbReference>
<keyword evidence="4" id="KW-0732">Signal</keyword>
<dbReference type="InterPro" id="IPR022385">
    <property type="entry name" value="Rhs_assc_core"/>
</dbReference>
<dbReference type="PANTHER" id="PTHR32305:SF15">
    <property type="entry name" value="PROTEIN RHSA-RELATED"/>
    <property type="match status" value="1"/>
</dbReference>
<comment type="caution">
    <text evidence="7">The sequence shown here is derived from an EMBL/GenBank/DDBJ whole genome shotgun (WGS) entry which is preliminary data.</text>
</comment>
<keyword evidence="3" id="KW-0812">Transmembrane</keyword>
<feature type="region of interest" description="Disordered" evidence="2">
    <location>
        <begin position="2175"/>
        <end position="2313"/>
    </location>
</feature>
<dbReference type="InterPro" id="IPR045351">
    <property type="entry name" value="DUF6531"/>
</dbReference>
<accession>A0A371PHM1</accession>
<feature type="domain" description="Teneurin-like YD-shell" evidence="6">
    <location>
        <begin position="233"/>
        <end position="358"/>
    </location>
</feature>
<dbReference type="NCBIfam" id="TIGR01643">
    <property type="entry name" value="YD_repeat_2x"/>
    <property type="match status" value="9"/>
</dbReference>
<feature type="compositionally biased region" description="Basic and acidic residues" evidence="2">
    <location>
        <begin position="2236"/>
        <end position="2250"/>
    </location>
</feature>
<dbReference type="Pfam" id="PF05593">
    <property type="entry name" value="RHS_repeat"/>
    <property type="match status" value="8"/>
</dbReference>
<evidence type="ECO:0000259" key="5">
    <source>
        <dbReference type="Pfam" id="PF20148"/>
    </source>
</evidence>
<keyword evidence="1" id="KW-0677">Repeat</keyword>
<proteinExistence type="predicted"/>
<dbReference type="Gene3D" id="2.180.10.10">
    <property type="entry name" value="RHS repeat-associated core"/>
    <property type="match status" value="5"/>
</dbReference>
<dbReference type="InterPro" id="IPR050708">
    <property type="entry name" value="T6SS_VgrG/RHS"/>
</dbReference>
<gene>
    <name evidence="7" type="ORF">DX130_00645</name>
</gene>
<feature type="signal peptide" evidence="4">
    <location>
        <begin position="1"/>
        <end position="22"/>
    </location>
</feature>
<keyword evidence="8" id="KW-1185">Reference proteome</keyword>
<feature type="domain" description="Teneurin-like YD-shell" evidence="6">
    <location>
        <begin position="1776"/>
        <end position="2055"/>
    </location>
</feature>
<feature type="domain" description="DUF6531" evidence="5">
    <location>
        <begin position="134"/>
        <end position="201"/>
    </location>
</feature>
<organism evidence="7 8">
    <name type="scientific">Paenibacillus paeoniae</name>
    <dbReference type="NCBI Taxonomy" id="2292705"/>
    <lineage>
        <taxon>Bacteria</taxon>
        <taxon>Bacillati</taxon>
        <taxon>Bacillota</taxon>
        <taxon>Bacilli</taxon>
        <taxon>Bacillales</taxon>
        <taxon>Paenibacillaceae</taxon>
        <taxon>Paenibacillus</taxon>
    </lineage>
</organism>
<evidence type="ECO:0000313" key="7">
    <source>
        <dbReference type="EMBL" id="REK75633.1"/>
    </source>
</evidence>
<dbReference type="Gene3D" id="3.90.930.1">
    <property type="match status" value="1"/>
</dbReference>
<feature type="transmembrane region" description="Helical" evidence="3">
    <location>
        <begin position="2105"/>
        <end position="2127"/>
    </location>
</feature>
<dbReference type="Pfam" id="PF20148">
    <property type="entry name" value="DUF6531"/>
    <property type="match status" value="1"/>
</dbReference>
<reference evidence="7 8" key="1">
    <citation type="submission" date="2018-08" db="EMBL/GenBank/DDBJ databases">
        <title>Paenibacillus sp. M4BSY-1, whole genome shotgun sequence.</title>
        <authorList>
            <person name="Tuo L."/>
        </authorList>
    </citation>
    <scope>NUCLEOTIDE SEQUENCE [LARGE SCALE GENOMIC DNA]</scope>
    <source>
        <strain evidence="7 8">M4BSY-1</strain>
    </source>
</reference>
<keyword evidence="3" id="KW-1133">Transmembrane helix</keyword>
<feature type="compositionally biased region" description="Polar residues" evidence="2">
    <location>
        <begin position="2224"/>
        <end position="2233"/>
    </location>
</feature>
<evidence type="ECO:0000256" key="3">
    <source>
        <dbReference type="SAM" id="Phobius"/>
    </source>
</evidence>
<dbReference type="InterPro" id="IPR006530">
    <property type="entry name" value="YD"/>
</dbReference>
<dbReference type="PANTHER" id="PTHR32305">
    <property type="match status" value="1"/>
</dbReference>
<protein>
    <submittedName>
        <fullName evidence="7">RHS repeat protein</fullName>
    </submittedName>
</protein>
<name>A0A371PHM1_9BACL</name>
<evidence type="ECO:0000259" key="6">
    <source>
        <dbReference type="Pfam" id="PF25023"/>
    </source>
</evidence>
<dbReference type="Pfam" id="PF25023">
    <property type="entry name" value="TEN_YD-shell"/>
    <property type="match status" value="2"/>
</dbReference>
<keyword evidence="3" id="KW-0472">Membrane</keyword>
<evidence type="ECO:0000256" key="4">
    <source>
        <dbReference type="SAM" id="SignalP"/>
    </source>
</evidence>
<dbReference type="OrthoDB" id="41445at2"/>
<evidence type="ECO:0000313" key="8">
    <source>
        <dbReference type="Proteomes" id="UP000261905"/>
    </source>
</evidence>
<evidence type="ECO:0000256" key="1">
    <source>
        <dbReference type="ARBA" id="ARBA00022737"/>
    </source>
</evidence>
<feature type="chain" id="PRO_5039471478" evidence="4">
    <location>
        <begin position="23"/>
        <end position="2313"/>
    </location>
</feature>
<dbReference type="Proteomes" id="UP000261905">
    <property type="component" value="Unassembled WGS sequence"/>
</dbReference>
<dbReference type="InterPro" id="IPR031325">
    <property type="entry name" value="RHS_repeat"/>
</dbReference>
<feature type="region of interest" description="Disordered" evidence="2">
    <location>
        <begin position="1593"/>
        <end position="1613"/>
    </location>
</feature>